<dbReference type="RefSeq" id="WP_184161628.1">
    <property type="nucleotide sequence ID" value="NZ_JACHLN010000001.1"/>
</dbReference>
<dbReference type="EMBL" id="JACHLN010000001">
    <property type="protein sequence ID" value="MBB4837300.1"/>
    <property type="molecule type" value="Genomic_DNA"/>
</dbReference>
<comment type="caution">
    <text evidence="1">The sequence shown here is derived from an EMBL/GenBank/DDBJ whole genome shotgun (WGS) entry which is preliminary data.</text>
</comment>
<dbReference type="Proteomes" id="UP000575241">
    <property type="component" value="Unassembled WGS sequence"/>
</dbReference>
<evidence type="ECO:0000313" key="2">
    <source>
        <dbReference type="Proteomes" id="UP000575241"/>
    </source>
</evidence>
<protein>
    <recommendedName>
        <fullName evidence="3">DUF2163 domain-containing protein</fullName>
    </recommendedName>
</protein>
<sequence>MTALTPALDSALRADAPTVFGAVSIDLPAAQVNLLDGAGLLSFGGRTYVGEDATYGVLSDVEDITDGTGDSAPAFSLTILPSGDAAAAALAAPDMQGSQVRVWFGAINPLTGLVIPDPHLLFLGELDVPSLISSGDGRRLDYEVVSVFERLFEDDESARLSDGFHRSIFPNEFGLEYVTGVAEPVYWGVAGNPSAVVQNAFGKFYKFEDGSLEYRE</sequence>
<accession>A0A7W7JYP8</accession>
<proteinExistence type="predicted"/>
<organism evidence="1 2">
    <name type="scientific">Sphingomonas kyeonggiensis</name>
    <dbReference type="NCBI Taxonomy" id="1268553"/>
    <lineage>
        <taxon>Bacteria</taxon>
        <taxon>Pseudomonadati</taxon>
        <taxon>Pseudomonadota</taxon>
        <taxon>Alphaproteobacteria</taxon>
        <taxon>Sphingomonadales</taxon>
        <taxon>Sphingomonadaceae</taxon>
        <taxon>Sphingomonas</taxon>
    </lineage>
</organism>
<reference evidence="1 2" key="1">
    <citation type="submission" date="2020-08" db="EMBL/GenBank/DDBJ databases">
        <title>Functional genomics of gut bacteria from endangered species of beetles.</title>
        <authorList>
            <person name="Carlos-Shanley C."/>
        </authorList>
    </citation>
    <scope>NUCLEOTIDE SEQUENCE [LARGE SCALE GENOMIC DNA]</scope>
    <source>
        <strain evidence="1 2">S00224</strain>
    </source>
</reference>
<evidence type="ECO:0008006" key="3">
    <source>
        <dbReference type="Google" id="ProtNLM"/>
    </source>
</evidence>
<keyword evidence="2" id="KW-1185">Reference proteome</keyword>
<evidence type="ECO:0000313" key="1">
    <source>
        <dbReference type="EMBL" id="MBB4837300.1"/>
    </source>
</evidence>
<gene>
    <name evidence="1" type="ORF">HNP52_000351</name>
</gene>
<name>A0A7W7JYP8_9SPHN</name>
<dbReference type="AlphaFoldDB" id="A0A7W7JYP8"/>